<dbReference type="AlphaFoldDB" id="A0AAV4UZS9"/>
<dbReference type="EMBL" id="BPLQ01012166">
    <property type="protein sequence ID" value="GIY63211.1"/>
    <property type="molecule type" value="Genomic_DNA"/>
</dbReference>
<proteinExistence type="predicted"/>
<name>A0AAV4UZS9_9ARAC</name>
<gene>
    <name evidence="2" type="ORF">CDAR_89001</name>
</gene>
<evidence type="ECO:0000313" key="3">
    <source>
        <dbReference type="Proteomes" id="UP001054837"/>
    </source>
</evidence>
<comment type="caution">
    <text evidence="2">The sequence shown here is derived from an EMBL/GenBank/DDBJ whole genome shotgun (WGS) entry which is preliminary data.</text>
</comment>
<protein>
    <submittedName>
        <fullName evidence="2">Uncharacterized protein</fullName>
    </submittedName>
</protein>
<organism evidence="2 3">
    <name type="scientific">Caerostris darwini</name>
    <dbReference type="NCBI Taxonomy" id="1538125"/>
    <lineage>
        <taxon>Eukaryota</taxon>
        <taxon>Metazoa</taxon>
        <taxon>Ecdysozoa</taxon>
        <taxon>Arthropoda</taxon>
        <taxon>Chelicerata</taxon>
        <taxon>Arachnida</taxon>
        <taxon>Araneae</taxon>
        <taxon>Araneomorphae</taxon>
        <taxon>Entelegynae</taxon>
        <taxon>Araneoidea</taxon>
        <taxon>Araneidae</taxon>
        <taxon>Caerostris</taxon>
    </lineage>
</organism>
<evidence type="ECO:0000313" key="2">
    <source>
        <dbReference type="EMBL" id="GIY63211.1"/>
    </source>
</evidence>
<reference evidence="2 3" key="1">
    <citation type="submission" date="2021-06" db="EMBL/GenBank/DDBJ databases">
        <title>Caerostris darwini draft genome.</title>
        <authorList>
            <person name="Kono N."/>
            <person name="Arakawa K."/>
        </authorList>
    </citation>
    <scope>NUCLEOTIDE SEQUENCE [LARGE SCALE GENOMIC DNA]</scope>
</reference>
<evidence type="ECO:0000256" key="1">
    <source>
        <dbReference type="SAM" id="MobiDB-lite"/>
    </source>
</evidence>
<keyword evidence="3" id="KW-1185">Reference proteome</keyword>
<feature type="region of interest" description="Disordered" evidence="1">
    <location>
        <begin position="33"/>
        <end position="68"/>
    </location>
</feature>
<accession>A0AAV4UZS9</accession>
<sequence>MFKKQPSGSPPLSSGDGHYGASATIVLRSLSRDHQRFGTSSSEISADPKEAMLPTREGGDAEDGGEAGSLTSVFWEGCWYCWG</sequence>
<dbReference type="Proteomes" id="UP001054837">
    <property type="component" value="Unassembled WGS sequence"/>
</dbReference>